<evidence type="ECO:0000313" key="2">
    <source>
        <dbReference type="EMBL" id="NYI47089.1"/>
    </source>
</evidence>
<dbReference type="PANTHER" id="PTHR45128">
    <property type="entry name" value="METHYLTRANSFERASE TYPE 11"/>
    <property type="match status" value="1"/>
</dbReference>
<gene>
    <name evidence="2" type="ORF">BJ993_004169</name>
</gene>
<dbReference type="InterPro" id="IPR048711">
    <property type="entry name" value="WHD_Rv2258c"/>
</dbReference>
<dbReference type="Pfam" id="PF21320">
    <property type="entry name" value="WHD_Rv2258c"/>
    <property type="match status" value="1"/>
</dbReference>
<dbReference type="PANTHER" id="PTHR45128:SF2">
    <property type="entry name" value="METHYLTRANSFERASE DOMAIN-CONTAINING PROTEIN"/>
    <property type="match status" value="1"/>
</dbReference>
<proteinExistence type="predicted"/>
<dbReference type="SUPFAM" id="SSF53335">
    <property type="entry name" value="S-adenosyl-L-methionine-dependent methyltransferases"/>
    <property type="match status" value="1"/>
</dbReference>
<dbReference type="InterPro" id="IPR029063">
    <property type="entry name" value="SAM-dependent_MTases_sf"/>
</dbReference>
<reference evidence="2 3" key="1">
    <citation type="submission" date="2020-07" db="EMBL/GenBank/DDBJ databases">
        <title>Sequencing the genomes of 1000 actinobacteria strains.</title>
        <authorList>
            <person name="Klenk H.-P."/>
        </authorList>
    </citation>
    <scope>NUCLEOTIDE SEQUENCE [LARGE SCALE GENOMIC DNA]</scope>
    <source>
        <strain evidence="2 3">DSM 15131</strain>
    </source>
</reference>
<keyword evidence="2" id="KW-0808">Transferase</keyword>
<dbReference type="GO" id="GO:0008168">
    <property type="term" value="F:methyltransferase activity"/>
    <property type="evidence" value="ECO:0007669"/>
    <property type="project" value="UniProtKB-KW"/>
</dbReference>
<dbReference type="Gene3D" id="3.40.50.150">
    <property type="entry name" value="Vaccinia Virus protein VP39"/>
    <property type="match status" value="1"/>
</dbReference>
<dbReference type="InterPro" id="IPR053173">
    <property type="entry name" value="SAM-binding_MTase"/>
</dbReference>
<dbReference type="GO" id="GO:0032259">
    <property type="term" value="P:methylation"/>
    <property type="evidence" value="ECO:0007669"/>
    <property type="project" value="UniProtKB-KW"/>
</dbReference>
<sequence length="363" mass="38376">MSTLLTEEVAAEAGALTERIFEQVLASMEIATVWLGHRLGLYDALVESATSAEVAARTGVIERYVREWLEQQAIAGLVAVDDASAPPDQRRFGLSRAQRLALADAESPFYAGALALLGGGCGAALPQVLDAWRHGTGLSFGAYGDDVRDGQGLFNKADFEQRLVQEWLPAVPDVDALLRRTGARALDLGCGVGWSSIALARGYAGLTVDGVDLDEASVMDARANALVAGVGDRARFEVVASDADHGGGRYDVALFLESLHDMAHPVPALRAVRRALRPGGRVFVMDEGAADEFAPDGSPVERLLGAASVLHCLPVGLAEADSAGTGALFRPSTLREYAAAAGYSAVRDAPIQHDFMRFYVLEA</sequence>
<dbReference type="EMBL" id="JACBZM010000001">
    <property type="protein sequence ID" value="NYI47089.1"/>
    <property type="molecule type" value="Genomic_DNA"/>
</dbReference>
<dbReference type="Proteomes" id="UP000562045">
    <property type="component" value="Unassembled WGS sequence"/>
</dbReference>
<comment type="caution">
    <text evidence="2">The sequence shown here is derived from an EMBL/GenBank/DDBJ whole genome shotgun (WGS) entry which is preliminary data.</text>
</comment>
<feature type="domain" description="S-adenosylmethionine-dependent methyltransferase Rv2258c-like winged HTH" evidence="1">
    <location>
        <begin position="33"/>
        <end position="83"/>
    </location>
</feature>
<accession>A0A7Y9ZKF6</accession>
<protein>
    <submittedName>
        <fullName evidence="2">SAM-dependent methyltransferase</fullName>
    </submittedName>
</protein>
<evidence type="ECO:0000259" key="1">
    <source>
        <dbReference type="Pfam" id="PF21320"/>
    </source>
</evidence>
<dbReference type="CDD" id="cd02440">
    <property type="entry name" value="AdoMet_MTases"/>
    <property type="match status" value="1"/>
</dbReference>
<dbReference type="AlphaFoldDB" id="A0A7Y9ZKF6"/>
<dbReference type="Pfam" id="PF13489">
    <property type="entry name" value="Methyltransf_23"/>
    <property type="match status" value="1"/>
</dbReference>
<name>A0A7Y9ZKF6_9ACTN</name>
<dbReference type="RefSeq" id="WP_179651013.1">
    <property type="nucleotide sequence ID" value="NZ_JACBZM010000001.1"/>
</dbReference>
<evidence type="ECO:0000313" key="3">
    <source>
        <dbReference type="Proteomes" id="UP000562045"/>
    </source>
</evidence>
<keyword evidence="2" id="KW-0489">Methyltransferase</keyword>
<organism evidence="2 3">
    <name type="scientific">Nocardioides aromaticivorans</name>
    <dbReference type="NCBI Taxonomy" id="200618"/>
    <lineage>
        <taxon>Bacteria</taxon>
        <taxon>Bacillati</taxon>
        <taxon>Actinomycetota</taxon>
        <taxon>Actinomycetes</taxon>
        <taxon>Propionibacteriales</taxon>
        <taxon>Nocardioidaceae</taxon>
        <taxon>Nocardioides</taxon>
    </lineage>
</organism>